<evidence type="ECO:0000313" key="6">
    <source>
        <dbReference type="Proteomes" id="UP000046393"/>
    </source>
</evidence>
<keyword evidence="6" id="KW-1185">Reference proteome</keyword>
<dbReference type="STRING" id="451379.A0A0N5AI33"/>
<dbReference type="SUPFAM" id="SSF52821">
    <property type="entry name" value="Rhodanese/Cell cycle control phosphatase"/>
    <property type="match status" value="1"/>
</dbReference>
<protein>
    <recommendedName>
        <fullName evidence="2">TBC1 domain family member 23</fullName>
    </recommendedName>
</protein>
<dbReference type="Gene3D" id="1.10.472.80">
    <property type="entry name" value="Ypt/Rab-GAP domain of gyp1p, domain 3"/>
    <property type="match status" value="1"/>
</dbReference>
<evidence type="ECO:0000256" key="1">
    <source>
        <dbReference type="ARBA" id="ARBA00004601"/>
    </source>
</evidence>
<sequence>MEVEKDTGQPGGLSSSTSSLPVSAVEAIMDKYRYNWLEYLGAQNKPLIPKDSFIPYSGPDSDQLTAACNELALRYQSITAEELNAILGLYCDREGCSFNTNWTKLLDILIPLRCTPDQLYNLFYAINTKFLPRNTSNGSICYQLMYLVLQYHDPKLSSHLDSHKVFVYEYAEFCFTAIFAGYFEKESVFAIWDKYFEKGDPFMLFSMCLVFLINLSEDILKENDKQQILNIISNAASNFSSKDVGDFFSIAEHFLEQTPPYLLYFEQFQKNFGTLSTSKDYQRAIFGSQNEGDLPIDISSLLALPVDARDLLGLTSDENKNKSEDFFKFFIIDARPNDQYSAGHVDGSYNLDSTLFVQAPDQYKIALTSLDGYRKASHPDDHLLFMGSGHEEEDSYVYMMVANFLHNGRKNIALVDGGYKAIHKLIAPNFERLDGHYEVLCKECLLKNPKVGTTTKKSSWKSKMDELISTVKSSAPAVGEKVWRIAQFPAAAAAVANNSKLLEHVDSSQRHGKRYRNQRSVFTLSDSDSDVEAATYDSPVAKDFEPKSLEDVLAPNEILEHFEGIELLSNGSSWRTVNCIVALTRTYMHVFHYADEKGKVFARSRHAYGTVLRVTSKKKIPEMLTFKFGYISGDECKVTAVQRFVLPKAGDCAKAIKMNIVNLNPGIIN</sequence>
<dbReference type="GO" id="GO:0042147">
    <property type="term" value="P:retrograde transport, endosome to Golgi"/>
    <property type="evidence" value="ECO:0007669"/>
    <property type="project" value="InterPro"/>
</dbReference>
<dbReference type="GO" id="GO:0005829">
    <property type="term" value="C:cytosol"/>
    <property type="evidence" value="ECO:0007669"/>
    <property type="project" value="GOC"/>
</dbReference>
<dbReference type="InterPro" id="IPR001763">
    <property type="entry name" value="Rhodanese-like_dom"/>
</dbReference>
<evidence type="ECO:0000256" key="4">
    <source>
        <dbReference type="ARBA" id="ARBA00023034"/>
    </source>
</evidence>
<dbReference type="WBParaSite" id="SMUV_0000406201-mRNA-1">
    <property type="protein sequence ID" value="SMUV_0000406201-mRNA-1"/>
    <property type="gene ID" value="SMUV_0000406201"/>
</dbReference>
<evidence type="ECO:0000259" key="5">
    <source>
        <dbReference type="PROSITE" id="PS50206"/>
    </source>
</evidence>
<comment type="subcellular location">
    <subcellularLocation>
        <location evidence="1">Golgi apparatus</location>
        <location evidence="1">trans-Golgi network</location>
    </subcellularLocation>
</comment>
<dbReference type="GO" id="GO:0099041">
    <property type="term" value="P:vesicle tethering to Golgi"/>
    <property type="evidence" value="ECO:0007669"/>
    <property type="project" value="TreeGrafter"/>
</dbReference>
<proteinExistence type="predicted"/>
<dbReference type="InterPro" id="IPR000195">
    <property type="entry name" value="Rab-GAP-TBC_dom"/>
</dbReference>
<dbReference type="CDD" id="cd00158">
    <property type="entry name" value="RHOD"/>
    <property type="match status" value="1"/>
</dbReference>
<dbReference type="InterPro" id="IPR039755">
    <property type="entry name" value="TBC1D23"/>
</dbReference>
<dbReference type="InterPro" id="IPR036873">
    <property type="entry name" value="Rhodanese-like_dom_sf"/>
</dbReference>
<dbReference type="PANTHER" id="PTHR13297:SF5">
    <property type="entry name" value="TBC1 DOMAIN FAMILY MEMBER 23"/>
    <property type="match status" value="1"/>
</dbReference>
<dbReference type="InterPro" id="IPR035969">
    <property type="entry name" value="Rab-GAP_TBC_sf"/>
</dbReference>
<name>A0A0N5AI33_9BILA</name>
<dbReference type="SUPFAM" id="SSF47923">
    <property type="entry name" value="Ypt/Rab-GAP domain of gyp1p"/>
    <property type="match status" value="1"/>
</dbReference>
<dbReference type="GO" id="GO:0005802">
    <property type="term" value="C:trans-Golgi network"/>
    <property type="evidence" value="ECO:0007669"/>
    <property type="project" value="TreeGrafter"/>
</dbReference>
<keyword evidence="4" id="KW-0333">Golgi apparatus</keyword>
<dbReference type="SMART" id="SM00450">
    <property type="entry name" value="RHOD"/>
    <property type="match status" value="1"/>
</dbReference>
<dbReference type="Proteomes" id="UP000046393">
    <property type="component" value="Unplaced"/>
</dbReference>
<dbReference type="InterPro" id="IPR045799">
    <property type="entry name" value="TBC1D23_C"/>
</dbReference>
<reference evidence="7" key="1">
    <citation type="submission" date="2017-02" db="UniProtKB">
        <authorList>
            <consortium name="WormBaseParasite"/>
        </authorList>
    </citation>
    <scope>IDENTIFICATION</scope>
</reference>
<dbReference type="Pfam" id="PF00581">
    <property type="entry name" value="Rhodanese"/>
    <property type="match status" value="1"/>
</dbReference>
<evidence type="ECO:0000256" key="2">
    <source>
        <dbReference type="ARBA" id="ARBA00014207"/>
    </source>
</evidence>
<dbReference type="Pfam" id="PF00566">
    <property type="entry name" value="RabGAP-TBC"/>
    <property type="match status" value="1"/>
</dbReference>
<dbReference type="AlphaFoldDB" id="A0A0N5AI33"/>
<dbReference type="CDD" id="cd20788">
    <property type="entry name" value="TBC1D23_C-like"/>
    <property type="match status" value="1"/>
</dbReference>
<evidence type="ECO:0000256" key="3">
    <source>
        <dbReference type="ARBA" id="ARBA00022473"/>
    </source>
</evidence>
<dbReference type="Pfam" id="PF19430">
    <property type="entry name" value="TBC1D23_C"/>
    <property type="match status" value="1"/>
</dbReference>
<evidence type="ECO:0000313" key="7">
    <source>
        <dbReference type="WBParaSite" id="SMUV_0000406201-mRNA-1"/>
    </source>
</evidence>
<dbReference type="PROSITE" id="PS50206">
    <property type="entry name" value="RHODANESE_3"/>
    <property type="match status" value="1"/>
</dbReference>
<feature type="domain" description="Rhodanese" evidence="5">
    <location>
        <begin position="325"/>
        <end position="431"/>
    </location>
</feature>
<organism evidence="6 7">
    <name type="scientific">Syphacia muris</name>
    <dbReference type="NCBI Taxonomy" id="451379"/>
    <lineage>
        <taxon>Eukaryota</taxon>
        <taxon>Metazoa</taxon>
        <taxon>Ecdysozoa</taxon>
        <taxon>Nematoda</taxon>
        <taxon>Chromadorea</taxon>
        <taxon>Rhabditida</taxon>
        <taxon>Spirurina</taxon>
        <taxon>Oxyuridomorpha</taxon>
        <taxon>Oxyuroidea</taxon>
        <taxon>Oxyuridae</taxon>
        <taxon>Syphacia</taxon>
    </lineage>
</organism>
<accession>A0A0N5AI33</accession>
<keyword evidence="3" id="KW-0217">Developmental protein</keyword>
<dbReference type="PANTHER" id="PTHR13297">
    <property type="entry name" value="TBC1 DOMAIN FAMILY MEMBER 23-RELATED"/>
    <property type="match status" value="1"/>
</dbReference>
<dbReference type="Gene3D" id="3.40.250.10">
    <property type="entry name" value="Rhodanese-like domain"/>
    <property type="match status" value="1"/>
</dbReference>